<dbReference type="SUPFAM" id="SSF52096">
    <property type="entry name" value="ClpP/crotonase"/>
    <property type="match status" value="1"/>
</dbReference>
<evidence type="ECO:0008006" key="3">
    <source>
        <dbReference type="Google" id="ProtNLM"/>
    </source>
</evidence>
<reference evidence="1 2" key="2">
    <citation type="submission" date="2019-02" db="EMBL/GenBank/DDBJ databases">
        <title>'Lichenibacterium ramalinii' gen. nov. sp. nov., 'Lichenibacterium minor' gen. nov. sp. nov.</title>
        <authorList>
            <person name="Pankratov T."/>
        </authorList>
    </citation>
    <scope>NUCLEOTIDE SEQUENCE [LARGE SCALE GENOMIC DNA]</scope>
    <source>
        <strain evidence="1 2">RmlP026</strain>
    </source>
</reference>
<organism evidence="1 2">
    <name type="scientific">Lichenibacterium minor</name>
    <dbReference type="NCBI Taxonomy" id="2316528"/>
    <lineage>
        <taxon>Bacteria</taxon>
        <taxon>Pseudomonadati</taxon>
        <taxon>Pseudomonadota</taxon>
        <taxon>Alphaproteobacteria</taxon>
        <taxon>Hyphomicrobiales</taxon>
        <taxon>Lichenihabitantaceae</taxon>
        <taxon>Lichenibacterium</taxon>
    </lineage>
</organism>
<keyword evidence="2" id="KW-1185">Reference proteome</keyword>
<name>A0A4Q2UBI9_9HYPH</name>
<dbReference type="AlphaFoldDB" id="A0A4Q2UBI9"/>
<accession>A0A4Q2UBI9</accession>
<evidence type="ECO:0000313" key="2">
    <source>
        <dbReference type="Proteomes" id="UP000290759"/>
    </source>
</evidence>
<sequence length="211" mass="23816">MSQTINASEATAISEIVKSCDNDNQNDFLRKRTVGFGDYVCLKSYLHLNTARKYLKVVKNAKYVFVHNNAGGVSTTGAKIGDDIFDHKRTLIISGYCASACADYLFPAAEKVIFIGPFSKGSFLAWHGSPDSDGLRANVTPENHKKALEAHHDFLQRFTPAHREQLSRLMDISRDGLSISEERKQKKTWTYTDDELCHTFGFDNLYRLLTR</sequence>
<comment type="caution">
    <text evidence="1">The sequence shown here is derived from an EMBL/GenBank/DDBJ whole genome shotgun (WGS) entry which is preliminary data.</text>
</comment>
<reference evidence="1 2" key="1">
    <citation type="submission" date="2018-12" db="EMBL/GenBank/DDBJ databases">
        <authorList>
            <person name="Grouzdev D.S."/>
            <person name="Krutkina M.S."/>
        </authorList>
    </citation>
    <scope>NUCLEOTIDE SEQUENCE [LARGE SCALE GENOMIC DNA]</scope>
    <source>
        <strain evidence="1 2">RmlP026</strain>
    </source>
</reference>
<evidence type="ECO:0000313" key="1">
    <source>
        <dbReference type="EMBL" id="RYC33418.1"/>
    </source>
</evidence>
<dbReference type="RefSeq" id="WP_129223289.1">
    <property type="nucleotide sequence ID" value="NZ_QYBB01000002.1"/>
</dbReference>
<protein>
    <recommendedName>
        <fullName evidence="3">ATP-dependent Clp protease proteolytic subunit</fullName>
    </recommendedName>
</protein>
<dbReference type="EMBL" id="QYBB01000002">
    <property type="protein sequence ID" value="RYC33418.1"/>
    <property type="molecule type" value="Genomic_DNA"/>
</dbReference>
<proteinExistence type="predicted"/>
<dbReference type="InterPro" id="IPR029045">
    <property type="entry name" value="ClpP/crotonase-like_dom_sf"/>
</dbReference>
<dbReference type="Proteomes" id="UP000290759">
    <property type="component" value="Unassembled WGS sequence"/>
</dbReference>
<gene>
    <name evidence="1" type="ORF">D3273_02785</name>
</gene>
<dbReference type="OrthoDB" id="8230321at2"/>